<dbReference type="Proteomes" id="UP000030651">
    <property type="component" value="Unassembled WGS sequence"/>
</dbReference>
<dbReference type="eggNOG" id="KOG1840">
    <property type="taxonomic scope" value="Eukaryota"/>
</dbReference>
<dbReference type="InterPro" id="IPR002182">
    <property type="entry name" value="NB-ARC"/>
</dbReference>
<dbReference type="RefSeq" id="XP_007830072.1">
    <property type="nucleotide sequence ID" value="XM_007831881.1"/>
</dbReference>
<dbReference type="GeneID" id="19268313"/>
<dbReference type="PANTHER" id="PTHR10622">
    <property type="entry name" value="HET DOMAIN-CONTAINING PROTEIN"/>
    <property type="match status" value="1"/>
</dbReference>
<evidence type="ECO:0000313" key="4">
    <source>
        <dbReference type="Proteomes" id="UP000030651"/>
    </source>
</evidence>
<keyword evidence="4" id="KW-1185">Reference proteome</keyword>
<dbReference type="SUPFAM" id="SSF52540">
    <property type="entry name" value="P-loop containing nucleoside triphosphate hydrolases"/>
    <property type="match status" value="1"/>
</dbReference>
<dbReference type="KEGG" id="pfy:PFICI_03300"/>
<dbReference type="SUPFAM" id="SSF48452">
    <property type="entry name" value="TPR-like"/>
    <property type="match status" value="1"/>
</dbReference>
<dbReference type="GO" id="GO:0043531">
    <property type="term" value="F:ADP binding"/>
    <property type="evidence" value="ECO:0007669"/>
    <property type="project" value="InterPro"/>
</dbReference>
<accession>W3XGX5</accession>
<dbReference type="PANTHER" id="PTHR10622:SF11">
    <property type="entry name" value="HET-DOMAIN-CONTAINING PROTEIN"/>
    <property type="match status" value="1"/>
</dbReference>
<dbReference type="EMBL" id="KI912110">
    <property type="protein sequence ID" value="ETS85275.1"/>
    <property type="molecule type" value="Genomic_DNA"/>
</dbReference>
<dbReference type="HOGENOM" id="CLU_000288_125_4_1"/>
<evidence type="ECO:0000259" key="1">
    <source>
        <dbReference type="Pfam" id="PF00931"/>
    </source>
</evidence>
<dbReference type="InterPro" id="IPR027417">
    <property type="entry name" value="P-loop_NTPase"/>
</dbReference>
<dbReference type="Pfam" id="PF13424">
    <property type="entry name" value="TPR_12"/>
    <property type="match status" value="1"/>
</dbReference>
<reference evidence="4" key="1">
    <citation type="journal article" date="2015" name="BMC Genomics">
        <title>Genomic and transcriptomic analysis of the endophytic fungus Pestalotiopsis fici reveals its lifestyle and high potential for synthesis of natural products.</title>
        <authorList>
            <person name="Wang X."/>
            <person name="Zhang X."/>
            <person name="Liu L."/>
            <person name="Xiang M."/>
            <person name="Wang W."/>
            <person name="Sun X."/>
            <person name="Che Y."/>
            <person name="Guo L."/>
            <person name="Liu G."/>
            <person name="Guo L."/>
            <person name="Wang C."/>
            <person name="Yin W.B."/>
            <person name="Stadler M."/>
            <person name="Zhang X."/>
            <person name="Liu X."/>
        </authorList>
    </citation>
    <scope>NUCLEOTIDE SEQUENCE [LARGE SCALE GENOMIC DNA]</scope>
    <source>
        <strain evidence="4">W106-1 / CGMCC3.15140</strain>
    </source>
</reference>
<dbReference type="OrthoDB" id="626167at2759"/>
<feature type="domain" description="Heterokaryon incompatibility" evidence="2">
    <location>
        <begin position="26"/>
        <end position="150"/>
    </location>
</feature>
<proteinExistence type="predicted"/>
<dbReference type="InParanoid" id="W3XGX5"/>
<protein>
    <submittedName>
        <fullName evidence="3">Uncharacterized protein</fullName>
    </submittedName>
</protein>
<dbReference type="OMA" id="KCIAANI"/>
<dbReference type="Gene3D" id="3.40.50.300">
    <property type="entry name" value="P-loop containing nucleotide triphosphate hydrolases"/>
    <property type="match status" value="1"/>
</dbReference>
<dbReference type="Gene3D" id="1.25.40.10">
    <property type="entry name" value="Tetratricopeptide repeat domain"/>
    <property type="match status" value="1"/>
</dbReference>
<dbReference type="Pfam" id="PF13374">
    <property type="entry name" value="TPR_10"/>
    <property type="match status" value="1"/>
</dbReference>
<name>W3XGX5_PESFW</name>
<gene>
    <name evidence="3" type="ORF">PFICI_03300</name>
</gene>
<sequence>MMRLLYQDDGSRYKFTSDSCSDIPPYAILSHTWGTDEIKFADIIESEGEGTWQNRAAYRKIKFCADQARQHGLQHFWIDTCCVDKLAYVELQNAINSMFRWYRDASRCYVYLDDVSKQESPMPHTKREAAPWEIAFRNSRWFTRGWTLQELLAPKKVDFYSREGIWIGDKQSLESLICDITHIPARALRGTPLCKFSLSERESWIRNRRTKYEEDMAYSLLGIFDVYLPLIYGEGKTNAMRRLREEIEKTKFQKGEIVPRRIRNNMLERSPCISCRQHSSAVSGPYEKYVCTSRERELKEIHRILAPSDTHRVVVLHGRGGVGKTHVAMSYAKRYQNHYDDVFFVNMKNTASIQQSFTNVARQIIRRNPGSNYLGSLNLQHEHQDVVEAVKMWFSLPGNTNWLLIFDNYGNACSNSHADDLDMDIRNHIPLANRGSIIITTRIPKINIGYSISINKLESIGEAVEILSVTSGREDLQDGEFSPAYWAILIVIKDKYVACLLERLGKFPLAISTAGSYLRHNSITIAEYLLLLEKRLSSSVSRLDSHQDRALHAVWNLSYEKVQIQSPVAAHLLQLYAYFDNDDLWFELVRSCAQQKGLAWVYELDDELTFNMAMDTLHAYRLVELQTSNSWLTDSNTYRIHNSLHDWIAQTLLSNADGRLSPLALKCIAANITTQNNFDSWLLQRRLLSHAIRAYASLREDNDDLNWALHRIGVLYAYHDRQKEAEAIFMRVIQGYEKILGPDHAETFDVVNSLGVLYANQGKVQEAECMYNRALRGYEAAWGPDHTETLRMVYNLGLLYTNQGLLGKALGMFGRALRGYERAMGHVQAMNSCPAIRATWNLQPLLSGQNQPAEIRKYCQRAYDYVQALTGPACEDFQSFKDTLLELDQPRSGKSICYTRFLVAKC</sequence>
<dbReference type="InterPro" id="IPR010730">
    <property type="entry name" value="HET"/>
</dbReference>
<dbReference type="AlphaFoldDB" id="W3XGX5"/>
<evidence type="ECO:0000313" key="3">
    <source>
        <dbReference type="EMBL" id="ETS85275.1"/>
    </source>
</evidence>
<evidence type="ECO:0000259" key="2">
    <source>
        <dbReference type="Pfam" id="PF06985"/>
    </source>
</evidence>
<dbReference type="Pfam" id="PF06985">
    <property type="entry name" value="HET"/>
    <property type="match status" value="1"/>
</dbReference>
<dbReference type="InterPro" id="IPR011990">
    <property type="entry name" value="TPR-like_helical_dom_sf"/>
</dbReference>
<dbReference type="Pfam" id="PF00931">
    <property type="entry name" value="NB-ARC"/>
    <property type="match status" value="1"/>
</dbReference>
<feature type="domain" description="NB-ARC" evidence="1">
    <location>
        <begin position="295"/>
        <end position="408"/>
    </location>
</feature>
<organism evidence="3 4">
    <name type="scientific">Pestalotiopsis fici (strain W106-1 / CGMCC3.15140)</name>
    <dbReference type="NCBI Taxonomy" id="1229662"/>
    <lineage>
        <taxon>Eukaryota</taxon>
        <taxon>Fungi</taxon>
        <taxon>Dikarya</taxon>
        <taxon>Ascomycota</taxon>
        <taxon>Pezizomycotina</taxon>
        <taxon>Sordariomycetes</taxon>
        <taxon>Xylariomycetidae</taxon>
        <taxon>Amphisphaeriales</taxon>
        <taxon>Sporocadaceae</taxon>
        <taxon>Pestalotiopsis</taxon>
    </lineage>
</organism>